<feature type="transmembrane region" description="Helical" evidence="5">
    <location>
        <begin position="295"/>
        <end position="316"/>
    </location>
</feature>
<evidence type="ECO:0000256" key="1">
    <source>
        <dbReference type="ARBA" id="ARBA00004141"/>
    </source>
</evidence>
<evidence type="ECO:0000259" key="6">
    <source>
        <dbReference type="PROSITE" id="PS50850"/>
    </source>
</evidence>
<name>A0A2S5KH65_9PROT</name>
<dbReference type="PANTHER" id="PTHR23514:SF13">
    <property type="entry name" value="INNER MEMBRANE PROTEIN YBJJ"/>
    <property type="match status" value="1"/>
</dbReference>
<dbReference type="EMBL" id="PRLP01000169">
    <property type="protein sequence ID" value="PPC73985.1"/>
    <property type="molecule type" value="Genomic_DNA"/>
</dbReference>
<evidence type="ECO:0000256" key="3">
    <source>
        <dbReference type="ARBA" id="ARBA00022989"/>
    </source>
</evidence>
<gene>
    <name evidence="7" type="ORF">C4K68_28100</name>
</gene>
<dbReference type="GO" id="GO:0022857">
    <property type="term" value="F:transmembrane transporter activity"/>
    <property type="evidence" value="ECO:0007669"/>
    <property type="project" value="InterPro"/>
</dbReference>
<proteinExistence type="predicted"/>
<feature type="transmembrane region" description="Helical" evidence="5">
    <location>
        <begin position="354"/>
        <end position="379"/>
    </location>
</feature>
<comment type="subcellular location">
    <subcellularLocation>
        <location evidence="1">Membrane</location>
        <topology evidence="1">Multi-pass membrane protein</topology>
    </subcellularLocation>
</comment>
<sequence length="393" mass="41140">MKAFPKRWQQRTAVACMFSVNGILLASWVPHIPLMQVRLGLDHAALGLALLGLALGAMVSMPLSGWLIGKVGNREVSWFSAVLSCFSAALPVMAPDFFTLLLALIIYGACQGAMDVAMNAQAVRVEKDWGQPIMSSFHGMYSAGGLLGAGLGGLYLNHFAPGWHMWLVAAVMLLAVGLTGRWLPEDGPQRVSDEEHKPRRILTPALLAIGVVAFVVMMTEGAMADWSAVYLSTAHSAGKGTAALGFAAFSLCMAIGRFSGDYLVRRGSRRTLLVVSALLAAFGLALAVMTSSLTLALIGFALVGLGLSNLIPVLFSTAGNMPNISAQAAVATIATFGYSGFLLGPPLIGLSAHWLGLATTLGLLALLVSVLAICAPWLVAQRHASTPVALADS</sequence>
<dbReference type="PROSITE" id="PS50850">
    <property type="entry name" value="MFS"/>
    <property type="match status" value="1"/>
</dbReference>
<feature type="domain" description="Major facilitator superfamily (MFS) profile" evidence="6">
    <location>
        <begin position="1"/>
        <end position="383"/>
    </location>
</feature>
<dbReference type="InterPro" id="IPR022324">
    <property type="entry name" value="Bacilysin_exporter_BacE_put"/>
</dbReference>
<feature type="transmembrane region" description="Helical" evidence="5">
    <location>
        <begin position="12"/>
        <end position="32"/>
    </location>
</feature>
<dbReference type="Proteomes" id="UP000238196">
    <property type="component" value="Unassembled WGS sequence"/>
</dbReference>
<reference evidence="7 8" key="1">
    <citation type="submission" date="2018-02" db="EMBL/GenBank/DDBJ databases">
        <title>novel marine gammaproteobacteria from coastal saline agro ecosystem.</title>
        <authorList>
            <person name="Krishnan R."/>
            <person name="Ramesh Kumar N."/>
        </authorList>
    </citation>
    <scope>NUCLEOTIDE SEQUENCE [LARGE SCALE GENOMIC DNA]</scope>
    <source>
        <strain evidence="7 8">228</strain>
    </source>
</reference>
<keyword evidence="3 5" id="KW-1133">Transmembrane helix</keyword>
<evidence type="ECO:0000313" key="7">
    <source>
        <dbReference type="EMBL" id="PPC73985.1"/>
    </source>
</evidence>
<dbReference type="InterPro" id="IPR011701">
    <property type="entry name" value="MFS"/>
</dbReference>
<feature type="transmembrane region" description="Helical" evidence="5">
    <location>
        <begin position="139"/>
        <end position="157"/>
    </location>
</feature>
<dbReference type="InterPro" id="IPR036259">
    <property type="entry name" value="MFS_trans_sf"/>
</dbReference>
<feature type="transmembrane region" description="Helical" evidence="5">
    <location>
        <begin position="163"/>
        <end position="180"/>
    </location>
</feature>
<dbReference type="AlphaFoldDB" id="A0A2S5KH65"/>
<comment type="caution">
    <text evidence="7">The sequence shown here is derived from an EMBL/GenBank/DDBJ whole genome shotgun (WGS) entry which is preliminary data.</text>
</comment>
<feature type="transmembrane region" description="Helical" evidence="5">
    <location>
        <begin position="201"/>
        <end position="222"/>
    </location>
</feature>
<feature type="transmembrane region" description="Helical" evidence="5">
    <location>
        <begin position="44"/>
        <end position="69"/>
    </location>
</feature>
<dbReference type="PANTHER" id="PTHR23514">
    <property type="entry name" value="BYPASS OF STOP CODON PROTEIN 6"/>
    <property type="match status" value="1"/>
</dbReference>
<keyword evidence="2 5" id="KW-0812">Transmembrane</keyword>
<evidence type="ECO:0000256" key="5">
    <source>
        <dbReference type="SAM" id="Phobius"/>
    </source>
</evidence>
<feature type="transmembrane region" description="Helical" evidence="5">
    <location>
        <begin position="242"/>
        <end position="260"/>
    </location>
</feature>
<dbReference type="CDD" id="cd17393">
    <property type="entry name" value="MFS_MosC_like"/>
    <property type="match status" value="1"/>
</dbReference>
<evidence type="ECO:0000313" key="8">
    <source>
        <dbReference type="Proteomes" id="UP000238196"/>
    </source>
</evidence>
<feature type="transmembrane region" description="Helical" evidence="5">
    <location>
        <begin position="328"/>
        <end position="348"/>
    </location>
</feature>
<evidence type="ECO:0000256" key="2">
    <source>
        <dbReference type="ARBA" id="ARBA00022692"/>
    </source>
</evidence>
<dbReference type="SUPFAM" id="SSF103473">
    <property type="entry name" value="MFS general substrate transporter"/>
    <property type="match status" value="1"/>
</dbReference>
<feature type="transmembrane region" description="Helical" evidence="5">
    <location>
        <begin position="272"/>
        <end position="289"/>
    </location>
</feature>
<dbReference type="Gene3D" id="1.20.1250.20">
    <property type="entry name" value="MFS general substrate transporter like domains"/>
    <property type="match status" value="1"/>
</dbReference>
<dbReference type="PRINTS" id="PR01988">
    <property type="entry name" value="EXPORTERBACE"/>
</dbReference>
<dbReference type="GO" id="GO:0016020">
    <property type="term" value="C:membrane"/>
    <property type="evidence" value="ECO:0007669"/>
    <property type="project" value="UniProtKB-SubCell"/>
</dbReference>
<protein>
    <submittedName>
        <fullName evidence="7">MFS transporter</fullName>
    </submittedName>
</protein>
<dbReference type="Pfam" id="PF07690">
    <property type="entry name" value="MFS_1"/>
    <property type="match status" value="1"/>
</dbReference>
<evidence type="ECO:0000256" key="4">
    <source>
        <dbReference type="ARBA" id="ARBA00023136"/>
    </source>
</evidence>
<dbReference type="OrthoDB" id="9810941at2"/>
<organism evidence="7 8">
    <name type="scientific">Proteobacteria bacterium 228</name>
    <dbReference type="NCBI Taxonomy" id="2083153"/>
    <lineage>
        <taxon>Bacteria</taxon>
        <taxon>Pseudomonadati</taxon>
        <taxon>Pseudomonadota</taxon>
    </lineage>
</organism>
<feature type="transmembrane region" description="Helical" evidence="5">
    <location>
        <begin position="100"/>
        <end position="118"/>
    </location>
</feature>
<accession>A0A2S5KH65</accession>
<dbReference type="InterPro" id="IPR051788">
    <property type="entry name" value="MFS_Transporter"/>
</dbReference>
<keyword evidence="4 5" id="KW-0472">Membrane</keyword>
<feature type="transmembrane region" description="Helical" evidence="5">
    <location>
        <begin position="76"/>
        <end position="94"/>
    </location>
</feature>
<dbReference type="InterPro" id="IPR020846">
    <property type="entry name" value="MFS_dom"/>
</dbReference>